<reference evidence="1 2" key="1">
    <citation type="journal article" date="2019" name="Commun. Biol.">
        <title>The bagworm genome reveals a unique fibroin gene that provides high tensile strength.</title>
        <authorList>
            <person name="Kono N."/>
            <person name="Nakamura H."/>
            <person name="Ohtoshi R."/>
            <person name="Tomita M."/>
            <person name="Numata K."/>
            <person name="Arakawa K."/>
        </authorList>
    </citation>
    <scope>NUCLEOTIDE SEQUENCE [LARGE SCALE GENOMIC DNA]</scope>
</reference>
<gene>
    <name evidence="1" type="ORF">EVAR_70171_1</name>
</gene>
<comment type="caution">
    <text evidence="1">The sequence shown here is derived from an EMBL/GenBank/DDBJ whole genome shotgun (WGS) entry which is preliminary data.</text>
</comment>
<proteinExistence type="predicted"/>
<name>A0A4C1SMH2_EUMVA</name>
<protein>
    <submittedName>
        <fullName evidence="1">Uncharacterized protein</fullName>
    </submittedName>
</protein>
<accession>A0A4C1SMH2</accession>
<evidence type="ECO:0000313" key="2">
    <source>
        <dbReference type="Proteomes" id="UP000299102"/>
    </source>
</evidence>
<keyword evidence="2" id="KW-1185">Reference proteome</keyword>
<evidence type="ECO:0000313" key="1">
    <source>
        <dbReference type="EMBL" id="GBP02350.1"/>
    </source>
</evidence>
<dbReference type="AlphaFoldDB" id="A0A4C1SMH2"/>
<dbReference type="Proteomes" id="UP000299102">
    <property type="component" value="Unassembled WGS sequence"/>
</dbReference>
<sequence>MKINDHYGAPCPRTLLMPDVGRRFSTPNLPLQTTRQRTDWAAFQMFLETLHLGSSFAIADNMDTVANQLVNKIRRGQATATTLLPISAAKALLPVHQSVHTYIRDCQPCKSSLLQCSSSSRGC</sequence>
<organism evidence="1 2">
    <name type="scientific">Eumeta variegata</name>
    <name type="common">Bagworm moth</name>
    <name type="synonym">Eumeta japonica</name>
    <dbReference type="NCBI Taxonomy" id="151549"/>
    <lineage>
        <taxon>Eukaryota</taxon>
        <taxon>Metazoa</taxon>
        <taxon>Ecdysozoa</taxon>
        <taxon>Arthropoda</taxon>
        <taxon>Hexapoda</taxon>
        <taxon>Insecta</taxon>
        <taxon>Pterygota</taxon>
        <taxon>Neoptera</taxon>
        <taxon>Endopterygota</taxon>
        <taxon>Lepidoptera</taxon>
        <taxon>Glossata</taxon>
        <taxon>Ditrysia</taxon>
        <taxon>Tineoidea</taxon>
        <taxon>Psychidae</taxon>
        <taxon>Oiketicinae</taxon>
        <taxon>Eumeta</taxon>
    </lineage>
</organism>
<dbReference type="EMBL" id="BGZK01003537">
    <property type="protein sequence ID" value="GBP02350.1"/>
    <property type="molecule type" value="Genomic_DNA"/>
</dbReference>